<keyword evidence="6" id="KW-0472">Membrane</keyword>
<evidence type="ECO:0000256" key="8">
    <source>
        <dbReference type="SAM" id="SignalP"/>
    </source>
</evidence>
<accession>A0A7R6SYX8</accession>
<dbReference type="SUPFAM" id="SSF56935">
    <property type="entry name" value="Porins"/>
    <property type="match status" value="1"/>
</dbReference>
<dbReference type="GO" id="GO:0009279">
    <property type="term" value="C:cell outer membrane"/>
    <property type="evidence" value="ECO:0007669"/>
    <property type="project" value="UniProtKB-SubCell"/>
</dbReference>
<dbReference type="GO" id="GO:0015483">
    <property type="term" value="F:long-chain fatty acid transporting porin activity"/>
    <property type="evidence" value="ECO:0007669"/>
    <property type="project" value="TreeGrafter"/>
</dbReference>
<keyword evidence="7" id="KW-0998">Cell outer membrane</keyword>
<protein>
    <submittedName>
        <fullName evidence="9">Long-chain fatty acid transport protein</fullName>
    </submittedName>
</protein>
<evidence type="ECO:0000256" key="7">
    <source>
        <dbReference type="ARBA" id="ARBA00023237"/>
    </source>
</evidence>
<keyword evidence="4" id="KW-0812">Transmembrane</keyword>
<dbReference type="Gene3D" id="2.40.160.60">
    <property type="entry name" value="Outer membrane protein transport protein (OMPP1/FadL/TodX)"/>
    <property type="match status" value="1"/>
</dbReference>
<comment type="similarity">
    <text evidence="2">Belongs to the OmpP1/FadL family.</text>
</comment>
<evidence type="ECO:0000256" key="4">
    <source>
        <dbReference type="ARBA" id="ARBA00022692"/>
    </source>
</evidence>
<dbReference type="PANTHER" id="PTHR35093:SF8">
    <property type="entry name" value="OUTER MEMBRANE PROTEIN NMB0088-RELATED"/>
    <property type="match status" value="1"/>
</dbReference>
<keyword evidence="5 8" id="KW-0732">Signal</keyword>
<keyword evidence="3" id="KW-1134">Transmembrane beta strand</keyword>
<dbReference type="PANTHER" id="PTHR35093">
    <property type="entry name" value="OUTER MEMBRANE PROTEIN NMB0088-RELATED"/>
    <property type="match status" value="1"/>
</dbReference>
<dbReference type="RefSeq" id="WP_201328531.1">
    <property type="nucleotide sequence ID" value="NZ_AP017470.1"/>
</dbReference>
<evidence type="ECO:0000256" key="6">
    <source>
        <dbReference type="ARBA" id="ARBA00023136"/>
    </source>
</evidence>
<dbReference type="AlphaFoldDB" id="A0A7R6SYX8"/>
<reference evidence="9 10" key="1">
    <citation type="journal article" date="2012" name="Extremophiles">
        <title>Thermotomaculum hydrothermale gen. nov., sp. nov., a novel heterotrophic thermophile within the phylum Acidobacteria from a deep-sea hydrothermal vent chimney in the Southern Okinawa Trough.</title>
        <authorList>
            <person name="Izumi H."/>
            <person name="Nunoura T."/>
            <person name="Miyazaki M."/>
            <person name="Mino S."/>
            <person name="Toki T."/>
            <person name="Takai K."/>
            <person name="Sako Y."/>
            <person name="Sawabe T."/>
            <person name="Nakagawa S."/>
        </authorList>
    </citation>
    <scope>NUCLEOTIDE SEQUENCE [LARGE SCALE GENOMIC DNA]</scope>
    <source>
        <strain evidence="9 10">AC55</strain>
    </source>
</reference>
<comment type="subcellular location">
    <subcellularLocation>
        <location evidence="1">Cell outer membrane</location>
        <topology evidence="1">Multi-pass membrane protein</topology>
    </subcellularLocation>
</comment>
<keyword evidence="10" id="KW-1185">Reference proteome</keyword>
<feature type="signal peptide" evidence="8">
    <location>
        <begin position="1"/>
        <end position="18"/>
    </location>
</feature>
<dbReference type="EMBL" id="AP017470">
    <property type="protein sequence ID" value="BBB32192.1"/>
    <property type="molecule type" value="Genomic_DNA"/>
</dbReference>
<dbReference type="Pfam" id="PF03349">
    <property type="entry name" value="Toluene_X"/>
    <property type="match status" value="1"/>
</dbReference>
<proteinExistence type="inferred from homology"/>
<organism evidence="9 10">
    <name type="scientific">Thermotomaculum hydrothermale</name>
    <dbReference type="NCBI Taxonomy" id="981385"/>
    <lineage>
        <taxon>Bacteria</taxon>
        <taxon>Pseudomonadati</taxon>
        <taxon>Acidobacteriota</taxon>
        <taxon>Holophagae</taxon>
        <taxon>Thermotomaculales</taxon>
        <taxon>Thermotomaculaceae</taxon>
        <taxon>Thermotomaculum</taxon>
    </lineage>
</organism>
<dbReference type="KEGG" id="thyd:TTHT_0611"/>
<dbReference type="InterPro" id="IPR005017">
    <property type="entry name" value="OMPP1/FadL/TodX"/>
</dbReference>
<name>A0A7R6SYX8_9BACT</name>
<sequence length="386" mass="43066">MKKLVVLLMLITAITVFATNGDNMIGVTPSSSALGGAGVGAPVGATDEIFRNPAFLGNYKGFNMSFGAVLFFPEVRGRYSDMQHGDSGFIKSQADTFMVPEIGITYQINEKFTFGLGAFGVSGMGVDYRNRDPRLSNMNTNFQFMRTIAALSYKVNENLSLGFALDLAWGSLDIGTFLQDFHTGDAFEAGGGVSQAFGAGGQFGLAYQKNNFTFGILYQTSIPMNYDRVLDTNHDGIFEKMKLEQPDELAIGFGYRLNAWRFMFDVREIGWENTDGYGQFLWKDQTVYCLGIEYTISKQTTLKFGYNYAKSPIRNADNLDLMTPEHKVSELSATFSDFQVAWFNLLGFPAITEDHYSMGISHKFNKTFGIDFGFVYLLKRLLKLFL</sequence>
<evidence type="ECO:0000313" key="10">
    <source>
        <dbReference type="Proteomes" id="UP000595564"/>
    </source>
</evidence>
<evidence type="ECO:0000313" key="9">
    <source>
        <dbReference type="EMBL" id="BBB32192.1"/>
    </source>
</evidence>
<feature type="chain" id="PRO_5032281295" evidence="8">
    <location>
        <begin position="19"/>
        <end position="386"/>
    </location>
</feature>
<evidence type="ECO:0000256" key="3">
    <source>
        <dbReference type="ARBA" id="ARBA00022452"/>
    </source>
</evidence>
<evidence type="ECO:0000256" key="2">
    <source>
        <dbReference type="ARBA" id="ARBA00008163"/>
    </source>
</evidence>
<evidence type="ECO:0000256" key="5">
    <source>
        <dbReference type="ARBA" id="ARBA00022729"/>
    </source>
</evidence>
<gene>
    <name evidence="9" type="ORF">TTHT_0611</name>
</gene>
<evidence type="ECO:0000256" key="1">
    <source>
        <dbReference type="ARBA" id="ARBA00004571"/>
    </source>
</evidence>
<dbReference type="Proteomes" id="UP000595564">
    <property type="component" value="Chromosome"/>
</dbReference>